<dbReference type="InterPro" id="IPR039650">
    <property type="entry name" value="HdrA-like"/>
</dbReference>
<evidence type="ECO:0000313" key="8">
    <source>
        <dbReference type="EMBL" id="SEN89165.1"/>
    </source>
</evidence>
<sequence length="669" mass="74327">MKNRKTNSLILIFLFFVLSSPIAKGQKATTPHVDVCVYGGTSAGVIAAYTAKKMGKTVLLIEPGNHLGGLSSGGLGFTDIGNKYVVTGLAKDFYRRIGTHYGQLEQWIFEPHVAENTFQRYISQAHIDVLYGYRLSNVIRKGNTIKSIIVESSASATQTKLISAKIFIDCSYEGDLMAKSGVSYTIGREANTIYNETYNGVQLLDGHQFPDHIDPYRVKGDSTSGLIWGISSNKLMPQGSGDKKVQAYNYRICLTNNPANRIAISRPEGYDSTRYELLVRLIEAQKDKLSLNDYFILSAMPGQKTDINNRNGFSTDLIGTNYSYPDGSYQVRNQYINDLKLYTQGLLYFFGHDERVPLPLRKQMLQWGYPKDEFKDNNNWSFQPYIREARRMIGAYVMTQANCTGKVKVADSIAMAAYTMDSHNCDRLVVNHMVKNEGNVEIPGFPPYPLSYRALLPKQQECNNLLVPVCLSASHIAYGSIRMEPIFMVLAQVAGVAAGIAIDNNIAVQKVNYQNINSIIKNNPLLNGQKPEQVIDNQSKDIAIKGNWATKKGNAYGPDMLYLDSHGKSTAAVRFYPKKSTNGTFKLYSYYTALPTGADTISIKIFDGLKVHLQTLIKSDIKVQGQTSGEWVFLGTFVLSEKKRPYVEIGNNGSPGAITADAVLFKPSK</sequence>
<dbReference type="InterPro" id="IPR036188">
    <property type="entry name" value="FAD/NAD-bd_sf"/>
</dbReference>
<keyword evidence="1" id="KW-0004">4Fe-4S</keyword>
<dbReference type="Gene3D" id="3.50.50.60">
    <property type="entry name" value="FAD/NAD(P)-binding domain"/>
    <property type="match status" value="1"/>
</dbReference>
<dbReference type="Proteomes" id="UP000198942">
    <property type="component" value="Unassembled WGS sequence"/>
</dbReference>
<name>A0A1H8K8H6_9SPHI</name>
<evidence type="ECO:0000259" key="7">
    <source>
        <dbReference type="Pfam" id="PF25275"/>
    </source>
</evidence>
<dbReference type="Pfam" id="PF25275">
    <property type="entry name" value="Golvesin_C"/>
    <property type="match status" value="1"/>
</dbReference>
<gene>
    <name evidence="8" type="ORF">SAMN05192574_104499</name>
</gene>
<dbReference type="STRING" id="551995.SAMN05192574_104499"/>
<accession>A0A1H8K8H6</accession>
<dbReference type="GO" id="GO:0051539">
    <property type="term" value="F:4 iron, 4 sulfur cluster binding"/>
    <property type="evidence" value="ECO:0007669"/>
    <property type="project" value="UniProtKB-KW"/>
</dbReference>
<evidence type="ECO:0000256" key="4">
    <source>
        <dbReference type="ARBA" id="ARBA00023004"/>
    </source>
</evidence>
<evidence type="ECO:0000256" key="1">
    <source>
        <dbReference type="ARBA" id="ARBA00022485"/>
    </source>
</evidence>
<proteinExistence type="predicted"/>
<dbReference type="RefSeq" id="WP_208864727.1">
    <property type="nucleotide sequence ID" value="NZ_FOCL01000004.1"/>
</dbReference>
<evidence type="ECO:0000256" key="3">
    <source>
        <dbReference type="ARBA" id="ARBA00023002"/>
    </source>
</evidence>
<evidence type="ECO:0000256" key="5">
    <source>
        <dbReference type="ARBA" id="ARBA00023014"/>
    </source>
</evidence>
<keyword evidence="2" id="KW-0479">Metal-binding</keyword>
<keyword evidence="9" id="KW-1185">Reference proteome</keyword>
<dbReference type="SUPFAM" id="SSF51905">
    <property type="entry name" value="FAD/NAD(P)-binding domain"/>
    <property type="match status" value="1"/>
</dbReference>
<dbReference type="EMBL" id="FOCL01000004">
    <property type="protein sequence ID" value="SEN89165.1"/>
    <property type="molecule type" value="Genomic_DNA"/>
</dbReference>
<feature type="domain" description="Golvesin/Xly CBD-like" evidence="7">
    <location>
        <begin position="534"/>
        <end position="665"/>
    </location>
</feature>
<keyword evidence="4" id="KW-0408">Iron</keyword>
<evidence type="ECO:0000256" key="2">
    <source>
        <dbReference type="ARBA" id="ARBA00022723"/>
    </source>
</evidence>
<feature type="chain" id="PRO_5011720673" evidence="6">
    <location>
        <begin position="24"/>
        <end position="669"/>
    </location>
</feature>
<evidence type="ECO:0000256" key="6">
    <source>
        <dbReference type="SAM" id="SignalP"/>
    </source>
</evidence>
<keyword evidence="5" id="KW-0411">Iron-sulfur</keyword>
<organism evidence="8 9">
    <name type="scientific">Mucilaginibacter gossypiicola</name>
    <dbReference type="NCBI Taxonomy" id="551995"/>
    <lineage>
        <taxon>Bacteria</taxon>
        <taxon>Pseudomonadati</taxon>
        <taxon>Bacteroidota</taxon>
        <taxon>Sphingobacteriia</taxon>
        <taxon>Sphingobacteriales</taxon>
        <taxon>Sphingobacteriaceae</taxon>
        <taxon>Mucilaginibacter</taxon>
    </lineage>
</organism>
<keyword evidence="3" id="KW-0560">Oxidoreductase</keyword>
<dbReference type="GO" id="GO:0016491">
    <property type="term" value="F:oxidoreductase activity"/>
    <property type="evidence" value="ECO:0007669"/>
    <property type="project" value="UniProtKB-KW"/>
</dbReference>
<evidence type="ECO:0000313" key="9">
    <source>
        <dbReference type="Proteomes" id="UP000198942"/>
    </source>
</evidence>
<dbReference type="InterPro" id="IPR033803">
    <property type="entry name" value="CBD-like_Golvesin-Xly"/>
</dbReference>
<dbReference type="PANTHER" id="PTHR43498:SF1">
    <property type="entry name" value="COB--COM HETERODISULFIDE REDUCTASE IRON-SULFUR SUBUNIT A"/>
    <property type="match status" value="1"/>
</dbReference>
<keyword evidence="6" id="KW-0732">Signal</keyword>
<dbReference type="Pfam" id="PF12831">
    <property type="entry name" value="FAD_oxidored"/>
    <property type="match status" value="1"/>
</dbReference>
<protein>
    <submittedName>
        <fullName evidence="8">FAD dependent oxidoreductase</fullName>
    </submittedName>
</protein>
<reference evidence="9" key="1">
    <citation type="submission" date="2016-10" db="EMBL/GenBank/DDBJ databases">
        <authorList>
            <person name="Varghese N."/>
            <person name="Submissions S."/>
        </authorList>
    </citation>
    <scope>NUCLEOTIDE SEQUENCE [LARGE SCALE GENOMIC DNA]</scope>
    <source>
        <strain evidence="9">Gh-48</strain>
    </source>
</reference>
<feature type="signal peptide" evidence="6">
    <location>
        <begin position="1"/>
        <end position="23"/>
    </location>
</feature>
<dbReference type="AlphaFoldDB" id="A0A1H8K8H6"/>
<dbReference type="PANTHER" id="PTHR43498">
    <property type="entry name" value="FERREDOXIN:COB-COM HETERODISULFIDE REDUCTASE SUBUNIT A"/>
    <property type="match status" value="1"/>
</dbReference>
<dbReference type="GO" id="GO:0046872">
    <property type="term" value="F:metal ion binding"/>
    <property type="evidence" value="ECO:0007669"/>
    <property type="project" value="UniProtKB-KW"/>
</dbReference>